<dbReference type="PROSITE" id="PS50181">
    <property type="entry name" value="FBOX"/>
    <property type="match status" value="1"/>
</dbReference>
<dbReference type="SMART" id="SM00256">
    <property type="entry name" value="FBOX"/>
    <property type="match status" value="1"/>
</dbReference>
<dbReference type="Gene3D" id="1.20.1280.50">
    <property type="match status" value="1"/>
</dbReference>
<evidence type="ECO:0000259" key="1">
    <source>
        <dbReference type="PROSITE" id="PS50181"/>
    </source>
</evidence>
<proteinExistence type="predicted"/>
<dbReference type="Pfam" id="PF00646">
    <property type="entry name" value="F-box"/>
    <property type="match status" value="1"/>
</dbReference>
<dbReference type="InterPro" id="IPR001810">
    <property type="entry name" value="F-box_dom"/>
</dbReference>
<dbReference type="NCBIfam" id="TIGR01640">
    <property type="entry name" value="F_box_assoc_1"/>
    <property type="match status" value="1"/>
</dbReference>
<dbReference type="STRING" id="72664.V4NTT8"/>
<dbReference type="OMA" id="LEQAVCI"/>
<dbReference type="EMBL" id="KI517398">
    <property type="protein sequence ID" value="ESQ50131.1"/>
    <property type="molecule type" value="Genomic_DNA"/>
</dbReference>
<accession>V4NTT8</accession>
<organism evidence="2 3">
    <name type="scientific">Eutrema salsugineum</name>
    <name type="common">Saltwater cress</name>
    <name type="synonym">Sisymbrium salsugineum</name>
    <dbReference type="NCBI Taxonomy" id="72664"/>
    <lineage>
        <taxon>Eukaryota</taxon>
        <taxon>Viridiplantae</taxon>
        <taxon>Streptophyta</taxon>
        <taxon>Embryophyta</taxon>
        <taxon>Tracheophyta</taxon>
        <taxon>Spermatophyta</taxon>
        <taxon>Magnoliopsida</taxon>
        <taxon>eudicotyledons</taxon>
        <taxon>Gunneridae</taxon>
        <taxon>Pentapetalae</taxon>
        <taxon>rosids</taxon>
        <taxon>malvids</taxon>
        <taxon>Brassicales</taxon>
        <taxon>Brassicaceae</taxon>
        <taxon>Eutremeae</taxon>
        <taxon>Eutrema</taxon>
    </lineage>
</organism>
<dbReference type="PANTHER" id="PTHR31111">
    <property type="entry name" value="BNAA05G37150D PROTEIN-RELATED"/>
    <property type="match status" value="1"/>
</dbReference>
<sequence length="299" mass="35385">MSHEIMARKRSEKINLPLDITLEILKKLPTKSLARFHCVSYRWASIIREFIIVNDSIVTQRPRDPHFIFHRMTQCLTDQSTLRAFSSHETFSIFSYTYLQRQITNEEQLYHEKVFGNGKVRRATFQYVRGLIGFWFQGSNQFKIHNPTTSTKTVFLPIERLPTSCSFLFGYDPFKNQYKVLCLPRYYQKECCKVFILEDSLNMWWDIECDIGHQSPCEQAVCISGVIYYRAKSKKNWSYVLMSFHLRSDKFKLVQIPENLPLDDKDTTLVNYQGKLGCICRINDEDVDMWVMEDAEKQE</sequence>
<dbReference type="Pfam" id="PF08268">
    <property type="entry name" value="FBA_3"/>
    <property type="match status" value="1"/>
</dbReference>
<feature type="non-terminal residue" evidence="2">
    <location>
        <position position="299"/>
    </location>
</feature>
<gene>
    <name evidence="2" type="ORF">EUTSA_v10002240mg</name>
</gene>
<dbReference type="InterPro" id="IPR017451">
    <property type="entry name" value="F-box-assoc_interact_dom"/>
</dbReference>
<dbReference type="Gramene" id="ESQ50131">
    <property type="protein sequence ID" value="ESQ50131"/>
    <property type="gene ID" value="EUTSA_v10002240mg"/>
</dbReference>
<dbReference type="OrthoDB" id="687122at2759"/>
<dbReference type="Proteomes" id="UP000030689">
    <property type="component" value="Unassembled WGS sequence"/>
</dbReference>
<reference evidence="2 3" key="1">
    <citation type="journal article" date="2013" name="Front. Plant Sci.">
        <title>The Reference Genome of the Halophytic Plant Eutrema salsugineum.</title>
        <authorList>
            <person name="Yang R."/>
            <person name="Jarvis D.E."/>
            <person name="Chen H."/>
            <person name="Beilstein M.A."/>
            <person name="Grimwood J."/>
            <person name="Jenkins J."/>
            <person name="Shu S."/>
            <person name="Prochnik S."/>
            <person name="Xin M."/>
            <person name="Ma C."/>
            <person name="Schmutz J."/>
            <person name="Wing R.A."/>
            <person name="Mitchell-Olds T."/>
            <person name="Schumaker K.S."/>
            <person name="Wang X."/>
        </authorList>
    </citation>
    <scope>NUCLEOTIDE SEQUENCE [LARGE SCALE GENOMIC DNA]</scope>
</reference>
<protein>
    <recommendedName>
        <fullName evidence="1">F-box domain-containing protein</fullName>
    </recommendedName>
</protein>
<dbReference type="AlphaFoldDB" id="V4NTT8"/>
<keyword evidence="3" id="KW-1185">Reference proteome</keyword>
<dbReference type="InterPro" id="IPR013187">
    <property type="entry name" value="F-box-assoc_dom_typ3"/>
</dbReference>
<dbReference type="SUPFAM" id="SSF81383">
    <property type="entry name" value="F-box domain"/>
    <property type="match status" value="1"/>
</dbReference>
<feature type="domain" description="F-box" evidence="1">
    <location>
        <begin position="10"/>
        <end position="61"/>
    </location>
</feature>
<dbReference type="InterPro" id="IPR036047">
    <property type="entry name" value="F-box-like_dom_sf"/>
</dbReference>
<evidence type="ECO:0000313" key="3">
    <source>
        <dbReference type="Proteomes" id="UP000030689"/>
    </source>
</evidence>
<dbReference type="KEGG" id="eus:EUTSA_v10002240mg"/>
<dbReference type="PANTHER" id="PTHR31111:SF105">
    <property type="entry name" value="F-BOX DOMAIN-CONTAINING PROTEIN"/>
    <property type="match status" value="1"/>
</dbReference>
<evidence type="ECO:0000313" key="2">
    <source>
        <dbReference type="EMBL" id="ESQ50131.1"/>
    </source>
</evidence>
<name>V4NTT8_EUTSA</name>